<dbReference type="PANTHER" id="PTHR11739:SF4">
    <property type="entry name" value="CITRATE SYNTHASE, PEROXISOMAL"/>
    <property type="match status" value="1"/>
</dbReference>
<comment type="caution">
    <text evidence="5">The sequence shown here is derived from an EMBL/GenBank/DDBJ whole genome shotgun (WGS) entry which is preliminary data.</text>
</comment>
<dbReference type="InterPro" id="IPR009061">
    <property type="entry name" value="DNA-bd_dom_put_sf"/>
</dbReference>
<accession>A0ABV6R6T6</accession>
<comment type="similarity">
    <text evidence="2">Belongs to the citrate synthase family.</text>
</comment>
<evidence type="ECO:0000256" key="1">
    <source>
        <dbReference type="ARBA" id="ARBA00004751"/>
    </source>
</evidence>
<dbReference type="SUPFAM" id="SSF46955">
    <property type="entry name" value="Putative DNA-binding domain"/>
    <property type="match status" value="1"/>
</dbReference>
<dbReference type="SUPFAM" id="SSF48256">
    <property type="entry name" value="Citrate synthase"/>
    <property type="match status" value="1"/>
</dbReference>
<evidence type="ECO:0000313" key="5">
    <source>
        <dbReference type="EMBL" id="MFC0634909.1"/>
    </source>
</evidence>
<keyword evidence="6" id="KW-1185">Reference proteome</keyword>
<dbReference type="RefSeq" id="WP_376836995.1">
    <property type="nucleotide sequence ID" value="NZ_JBHLSW010000015.1"/>
</dbReference>
<dbReference type="InterPro" id="IPR016143">
    <property type="entry name" value="Citrate_synth-like_sm_a-sub"/>
</dbReference>
<evidence type="ECO:0000256" key="2">
    <source>
        <dbReference type="ARBA" id="ARBA00010566"/>
    </source>
</evidence>
<dbReference type="PANTHER" id="PTHR11739">
    <property type="entry name" value="CITRATE SYNTHASE"/>
    <property type="match status" value="1"/>
</dbReference>
<reference evidence="5 6" key="1">
    <citation type="submission" date="2024-09" db="EMBL/GenBank/DDBJ databases">
        <authorList>
            <person name="Sun Q."/>
            <person name="Mori K."/>
        </authorList>
    </citation>
    <scope>NUCLEOTIDE SEQUENCE [LARGE SCALE GENOMIC DNA]</scope>
    <source>
        <strain evidence="5 6">NCAIM B.02621</strain>
    </source>
</reference>
<comment type="pathway">
    <text evidence="1">Carbohydrate metabolism; tricarboxylic acid cycle; isocitrate from oxaloacetate: step 1/2.</text>
</comment>
<evidence type="ECO:0000256" key="4">
    <source>
        <dbReference type="ARBA" id="ARBA00022679"/>
    </source>
</evidence>
<dbReference type="Pfam" id="PF00285">
    <property type="entry name" value="Citrate_synt"/>
    <property type="match status" value="1"/>
</dbReference>
<evidence type="ECO:0000313" key="6">
    <source>
        <dbReference type="Proteomes" id="UP001589906"/>
    </source>
</evidence>
<dbReference type="Proteomes" id="UP001589906">
    <property type="component" value="Unassembled WGS sequence"/>
</dbReference>
<evidence type="ECO:0000256" key="3">
    <source>
        <dbReference type="ARBA" id="ARBA00012972"/>
    </source>
</evidence>
<dbReference type="InterPro" id="IPR016142">
    <property type="entry name" value="Citrate_synth-like_lrg_a-sub"/>
</dbReference>
<organism evidence="5 6">
    <name type="scientific">Brevundimonas balnearis</name>
    <dbReference type="NCBI Taxonomy" id="1572858"/>
    <lineage>
        <taxon>Bacteria</taxon>
        <taxon>Pseudomonadati</taxon>
        <taxon>Pseudomonadota</taxon>
        <taxon>Alphaproteobacteria</taxon>
        <taxon>Caulobacterales</taxon>
        <taxon>Caulobacteraceae</taxon>
        <taxon>Brevundimonas</taxon>
    </lineage>
</organism>
<dbReference type="InterPro" id="IPR036969">
    <property type="entry name" value="Citrate_synthase_sf"/>
</dbReference>
<dbReference type="Gene3D" id="1.10.230.10">
    <property type="entry name" value="Cytochrome P450-Terp, domain 2"/>
    <property type="match status" value="1"/>
</dbReference>
<keyword evidence="4" id="KW-0808">Transferase</keyword>
<dbReference type="EC" id="2.3.3.16" evidence="3"/>
<name>A0ABV6R6T6_9CAUL</name>
<dbReference type="EMBL" id="JBHLSW010000015">
    <property type="protein sequence ID" value="MFC0634909.1"/>
    <property type="molecule type" value="Genomic_DNA"/>
</dbReference>
<dbReference type="Gene3D" id="1.10.580.10">
    <property type="entry name" value="Citrate Synthase, domain 1"/>
    <property type="match status" value="1"/>
</dbReference>
<protein>
    <recommendedName>
        <fullName evidence="3">citrate synthase (unknown stereospecificity)</fullName>
        <ecNumber evidence="3">2.3.3.16</ecNumber>
    </recommendedName>
</protein>
<sequence length="385" mass="40795">MRMDSQRRWIGRGEALERLGVKSQTLYAYVSRGRISARPDPADPRRSLYAADDVARLRGGTGLTPASPFIGSVGRGEAAVESRLTVIADGRLFYRGLDAVQLSRAATVEETARLLWGAPSDPFRDLKPRVDAVLGGSHRARIYAALARRAEEDGAAHDRDRMQLARSAASVMSDVVDALAGPGPRLHLHQRLARAYKVGEAEAQMLRRALVLAADHDMSASALAARVAAGGGASPAGAALAGLAALRGSSVAARLEATNEMVTLGRRDPARAVESRAATGELPGFGVAAYPTGDPRARALIDAMNLPADLQAFVDRGRAATGAEPGFELALALLARRLDLPRDGAFDLFVIGRLVGLMAHALDQRFDGSPIRARLRYVGPEPGAH</sequence>
<proteinExistence type="inferred from homology"/>
<dbReference type="InterPro" id="IPR002020">
    <property type="entry name" value="Citrate_synthase"/>
</dbReference>
<gene>
    <name evidence="5" type="ORF">ACFFGE_13595</name>
</gene>